<accession>A0AAD8Q192</accession>
<keyword evidence="2" id="KW-1185">Reference proteome</keyword>
<dbReference type="AlphaFoldDB" id="A0AAD8Q192"/>
<dbReference type="EMBL" id="JAHLJV010000022">
    <property type="protein sequence ID" value="KAK1594022.1"/>
    <property type="molecule type" value="Genomic_DNA"/>
</dbReference>
<sequence length="150" mass="16502">MNVCLCRTPPRQRARRAQRIEMRETRAEMDRSWYPTSLAETTNNKHDTTPYCTIPHPSPSLPLWLAKGSWARKQSLGWGCFVALVPGGCPKAKPRPSQARLDHFGAYLALIEVSMDEQRGAKWRVGGGGGGGECLTGSKGTKGRGYLSNT</sequence>
<protein>
    <submittedName>
        <fullName evidence="1">Uncharacterized protein</fullName>
    </submittedName>
</protein>
<organism evidence="1 2">
    <name type="scientific">Colletotrichum navitas</name>
    <dbReference type="NCBI Taxonomy" id="681940"/>
    <lineage>
        <taxon>Eukaryota</taxon>
        <taxon>Fungi</taxon>
        <taxon>Dikarya</taxon>
        <taxon>Ascomycota</taxon>
        <taxon>Pezizomycotina</taxon>
        <taxon>Sordariomycetes</taxon>
        <taxon>Hypocreomycetidae</taxon>
        <taxon>Glomerellales</taxon>
        <taxon>Glomerellaceae</taxon>
        <taxon>Colletotrichum</taxon>
        <taxon>Colletotrichum graminicola species complex</taxon>
    </lineage>
</organism>
<comment type="caution">
    <text evidence="1">The sequence shown here is derived from an EMBL/GenBank/DDBJ whole genome shotgun (WGS) entry which is preliminary data.</text>
</comment>
<evidence type="ECO:0000313" key="1">
    <source>
        <dbReference type="EMBL" id="KAK1594022.1"/>
    </source>
</evidence>
<gene>
    <name evidence="1" type="ORF">LY79DRAFT_167209</name>
</gene>
<evidence type="ECO:0000313" key="2">
    <source>
        <dbReference type="Proteomes" id="UP001230504"/>
    </source>
</evidence>
<dbReference type="GeneID" id="85435433"/>
<dbReference type="Proteomes" id="UP001230504">
    <property type="component" value="Unassembled WGS sequence"/>
</dbReference>
<dbReference type="RefSeq" id="XP_060415269.1">
    <property type="nucleotide sequence ID" value="XM_060551193.1"/>
</dbReference>
<name>A0AAD8Q192_9PEZI</name>
<proteinExistence type="predicted"/>
<reference evidence="1" key="1">
    <citation type="submission" date="2021-06" db="EMBL/GenBank/DDBJ databases">
        <title>Comparative genomics, transcriptomics and evolutionary studies reveal genomic signatures of adaptation to plant cell wall in hemibiotrophic fungi.</title>
        <authorList>
            <consortium name="DOE Joint Genome Institute"/>
            <person name="Baroncelli R."/>
            <person name="Diaz J.F."/>
            <person name="Benocci T."/>
            <person name="Peng M."/>
            <person name="Battaglia E."/>
            <person name="Haridas S."/>
            <person name="Andreopoulos W."/>
            <person name="Labutti K."/>
            <person name="Pangilinan J."/>
            <person name="Floch G.L."/>
            <person name="Makela M.R."/>
            <person name="Henrissat B."/>
            <person name="Grigoriev I.V."/>
            <person name="Crouch J.A."/>
            <person name="De Vries R.P."/>
            <person name="Sukno S.A."/>
            <person name="Thon M.R."/>
        </authorList>
    </citation>
    <scope>NUCLEOTIDE SEQUENCE</scope>
    <source>
        <strain evidence="1">CBS 125086</strain>
    </source>
</reference>